<accession>A0ABU5U890</accession>
<keyword evidence="1" id="KW-0472">Membrane</keyword>
<evidence type="ECO:0000256" key="1">
    <source>
        <dbReference type="SAM" id="Phobius"/>
    </source>
</evidence>
<reference evidence="2 3" key="1">
    <citation type="submission" date="2023-12" db="EMBL/GenBank/DDBJ databases">
        <title>Baltic Sea Cyanobacteria.</title>
        <authorList>
            <person name="Delbaje E."/>
            <person name="Fewer D.P."/>
            <person name="Shishido T.K."/>
        </authorList>
    </citation>
    <scope>NUCLEOTIDE SEQUENCE [LARGE SCALE GENOMIC DNA]</scope>
    <source>
        <strain evidence="2 3">UHCC-0300</strain>
    </source>
</reference>
<keyword evidence="3" id="KW-1185">Reference proteome</keyword>
<evidence type="ECO:0000313" key="3">
    <source>
        <dbReference type="Proteomes" id="UP001302120"/>
    </source>
</evidence>
<dbReference type="RefSeq" id="WP_323194077.1">
    <property type="nucleotide sequence ID" value="NZ_JAYGHG010000001.1"/>
</dbReference>
<feature type="transmembrane region" description="Helical" evidence="1">
    <location>
        <begin position="65"/>
        <end position="84"/>
    </location>
</feature>
<name>A0ABU5U890_9CYAN</name>
<evidence type="ECO:0000313" key="2">
    <source>
        <dbReference type="EMBL" id="MEA5579727.1"/>
    </source>
</evidence>
<feature type="transmembrane region" description="Helical" evidence="1">
    <location>
        <begin position="158"/>
        <end position="179"/>
    </location>
</feature>
<keyword evidence="1" id="KW-1133">Transmembrane helix</keyword>
<keyword evidence="1" id="KW-0812">Transmembrane</keyword>
<feature type="transmembrane region" description="Helical" evidence="1">
    <location>
        <begin position="21"/>
        <end position="45"/>
    </location>
</feature>
<feature type="transmembrane region" description="Helical" evidence="1">
    <location>
        <begin position="121"/>
        <end position="146"/>
    </location>
</feature>
<gene>
    <name evidence="2" type="ORF">VB620_00045</name>
</gene>
<sequence length="199" mass="23232">MTKPNISGDEKQKFKKSRWPLWLPYPSCWLKSFVLTLFLRVIIFVAEILVKVGYNFANFTRSPEILAIFIIITLLSPIPVIAFTHHFMHLIFSRFIPEIQAPEIGMVKGLIPKLMSWWEGIYAWLVITLSTLISFLVLTIVLPLFQLSYATAVESYTLFQQTIIVIFGFMWLIQGALIYQIDYLVRHRLISVYSRKEKI</sequence>
<protein>
    <submittedName>
        <fullName evidence="2">Uncharacterized protein</fullName>
    </submittedName>
</protein>
<comment type="caution">
    <text evidence="2">The sequence shown here is derived from an EMBL/GenBank/DDBJ whole genome shotgun (WGS) entry which is preliminary data.</text>
</comment>
<organism evidence="2 3">
    <name type="scientific">Nodularia harveyana UHCC-0300</name>
    <dbReference type="NCBI Taxonomy" id="2974287"/>
    <lineage>
        <taxon>Bacteria</taxon>
        <taxon>Bacillati</taxon>
        <taxon>Cyanobacteriota</taxon>
        <taxon>Cyanophyceae</taxon>
        <taxon>Nostocales</taxon>
        <taxon>Nodulariaceae</taxon>
        <taxon>Nodularia</taxon>
    </lineage>
</organism>
<proteinExistence type="predicted"/>
<dbReference type="EMBL" id="JAYGHG010000001">
    <property type="protein sequence ID" value="MEA5579727.1"/>
    <property type="molecule type" value="Genomic_DNA"/>
</dbReference>
<dbReference type="Proteomes" id="UP001302120">
    <property type="component" value="Unassembled WGS sequence"/>
</dbReference>